<protein>
    <submittedName>
        <fullName evidence="1">Uncharacterized protein</fullName>
    </submittedName>
</protein>
<comment type="caution">
    <text evidence="1">The sequence shown here is derived from an EMBL/GenBank/DDBJ whole genome shotgun (WGS) entry which is preliminary data.</text>
</comment>
<proteinExistence type="predicted"/>
<accession>A0A833N899</accession>
<sequence>MQTAFGRDTKHIGVATIKGLTIACLRPIPIRTGMCRNDMQTGINLMRLESGRTEMELKKCAN</sequence>
<evidence type="ECO:0000313" key="1">
    <source>
        <dbReference type="EMBL" id="KAE8543757.1"/>
    </source>
</evidence>
<dbReference type="EMBL" id="WBMP01000036">
    <property type="protein sequence ID" value="KAE8543757.1"/>
    <property type="molecule type" value="Genomic_DNA"/>
</dbReference>
<dbReference type="AlphaFoldDB" id="A0A833N899"/>
<name>A0A833N899_MARNT</name>
<organism evidence="1 2">
    <name type="scientific">Marinobacter nauticus</name>
    <name type="common">Marinobacter hydrocarbonoclasticus</name>
    <name type="synonym">Marinobacter aquaeolei</name>
    <dbReference type="NCBI Taxonomy" id="2743"/>
    <lineage>
        <taxon>Bacteria</taxon>
        <taxon>Pseudomonadati</taxon>
        <taxon>Pseudomonadota</taxon>
        <taxon>Gammaproteobacteria</taxon>
        <taxon>Pseudomonadales</taxon>
        <taxon>Marinobacteraceae</taxon>
        <taxon>Marinobacter</taxon>
    </lineage>
</organism>
<gene>
    <name evidence="1" type="ORF">F6453_3911</name>
</gene>
<evidence type="ECO:0000313" key="2">
    <source>
        <dbReference type="Proteomes" id="UP000469950"/>
    </source>
</evidence>
<dbReference type="Proteomes" id="UP000469950">
    <property type="component" value="Unassembled WGS sequence"/>
</dbReference>
<reference evidence="1 2" key="1">
    <citation type="submission" date="2019-10" db="EMBL/GenBank/DDBJ databases">
        <title>Draft genome sequence of Marinobacter hydrocarbonoclasticus NCT7M from the microbiome of the marine copepod.</title>
        <authorList>
            <person name="Nuttall R."/>
            <person name="Sharma G."/>
            <person name="Moisander P."/>
        </authorList>
    </citation>
    <scope>NUCLEOTIDE SEQUENCE [LARGE SCALE GENOMIC DNA]</scope>
    <source>
        <strain evidence="1 2">NCT7M</strain>
    </source>
</reference>